<gene>
    <name evidence="2" type="ORF">FHS65_000805</name>
</gene>
<keyword evidence="1" id="KW-0812">Transmembrane</keyword>
<comment type="caution">
    <text evidence="2">The sequence shown here is derived from an EMBL/GenBank/DDBJ whole genome shotgun (WGS) entry which is preliminary data.</text>
</comment>
<evidence type="ECO:0000256" key="1">
    <source>
        <dbReference type="SAM" id="Phobius"/>
    </source>
</evidence>
<dbReference type="InterPro" id="IPR043130">
    <property type="entry name" value="CDP-OH_PTrfase_TM_dom"/>
</dbReference>
<evidence type="ECO:0000313" key="3">
    <source>
        <dbReference type="Proteomes" id="UP000548978"/>
    </source>
</evidence>
<keyword evidence="3" id="KW-1185">Reference proteome</keyword>
<dbReference type="EMBL" id="JACIJB010000002">
    <property type="protein sequence ID" value="MBB5660065.1"/>
    <property type="molecule type" value="Genomic_DNA"/>
</dbReference>
<feature type="transmembrane region" description="Helical" evidence="1">
    <location>
        <begin position="188"/>
        <end position="206"/>
    </location>
</feature>
<dbReference type="AlphaFoldDB" id="A0A7W9A2S6"/>
<accession>A0A7W9A2S6</accession>
<dbReference type="RefSeq" id="WP_123287518.1">
    <property type="nucleotide sequence ID" value="NZ_JACIJB010000002.1"/>
</dbReference>
<dbReference type="Proteomes" id="UP000548978">
    <property type="component" value="Unassembled WGS sequence"/>
</dbReference>
<keyword evidence="1" id="KW-1133">Transmembrane helix</keyword>
<organism evidence="2 3">
    <name type="scientific">Brevundimonas halotolerans</name>
    <dbReference type="NCBI Taxonomy" id="69670"/>
    <lineage>
        <taxon>Bacteria</taxon>
        <taxon>Pseudomonadati</taxon>
        <taxon>Pseudomonadota</taxon>
        <taxon>Alphaproteobacteria</taxon>
        <taxon>Caulobacterales</taxon>
        <taxon>Caulobacteraceae</taxon>
        <taxon>Brevundimonas</taxon>
    </lineage>
</organism>
<proteinExistence type="predicted"/>
<reference evidence="2 3" key="1">
    <citation type="submission" date="2020-08" db="EMBL/GenBank/DDBJ databases">
        <title>Genomic Encyclopedia of Type Strains, Phase IV (KMG-IV): sequencing the most valuable type-strain genomes for metagenomic binning, comparative biology and taxonomic classification.</title>
        <authorList>
            <person name="Goeker M."/>
        </authorList>
    </citation>
    <scope>NUCLEOTIDE SEQUENCE [LARGE SCALE GENOMIC DNA]</scope>
    <source>
        <strain evidence="2 3">DSM 24448</strain>
    </source>
</reference>
<keyword evidence="1" id="KW-0472">Membrane</keyword>
<feature type="transmembrane region" description="Helical" evidence="1">
    <location>
        <begin position="163"/>
        <end position="182"/>
    </location>
</feature>
<protein>
    <submittedName>
        <fullName evidence="2">Phosphatidylglycerophosphate synthase</fullName>
    </submittedName>
</protein>
<name>A0A7W9A2S6_9CAUL</name>
<dbReference type="OrthoDB" id="1034332at2"/>
<feature type="transmembrane region" description="Helical" evidence="1">
    <location>
        <begin position="123"/>
        <end position="142"/>
    </location>
</feature>
<evidence type="ECO:0000313" key="2">
    <source>
        <dbReference type="EMBL" id="MBB5660065.1"/>
    </source>
</evidence>
<dbReference type="Gene3D" id="1.20.120.1760">
    <property type="match status" value="1"/>
</dbReference>
<sequence length="223" mass="23446">MTDNRRPLKSRGTGWATGLARLCTRMGLSPDTISALSVVFAGVGFWAFWMSATAEGAERAGWLFAAGVAIQLRLLANLLDGMVAVEHGRGGPLGPVWNELPDRIADALFLVGAGMALRVYDPAFGPMLGWTAALLAVLTAYIRELGRALGQAADFTGPGAKPHRMAALTLGCLVAAGLALTLSDYSFVALWLALAVIVLLTAVTAVRRTLRLAAWLKARDGSA</sequence>
<feature type="transmembrane region" description="Helical" evidence="1">
    <location>
        <begin position="32"/>
        <end position="49"/>
    </location>
</feature>